<name>A0ABQ1XE01_9MICC</name>
<reference evidence="5" key="1">
    <citation type="journal article" date="2019" name="Int. J. Syst. Evol. Microbiol.">
        <title>The Global Catalogue of Microorganisms (GCM) 10K type strain sequencing project: providing services to taxonomists for standard genome sequencing and annotation.</title>
        <authorList>
            <consortium name="The Broad Institute Genomics Platform"/>
            <consortium name="The Broad Institute Genome Sequencing Center for Infectious Disease"/>
            <person name="Wu L."/>
            <person name="Ma J."/>
        </authorList>
    </citation>
    <scope>NUCLEOTIDE SEQUENCE [LARGE SCALE GENOMIC DNA]</scope>
    <source>
        <strain evidence="5">CGMCC 1.1927</strain>
    </source>
</reference>
<dbReference type="PANTHER" id="PTHR43877">
    <property type="entry name" value="AMINOALKYLPHOSPHONATE N-ACETYLTRANSFERASE-RELATED-RELATED"/>
    <property type="match status" value="1"/>
</dbReference>
<dbReference type="CDD" id="cd04301">
    <property type="entry name" value="NAT_SF"/>
    <property type="match status" value="1"/>
</dbReference>
<evidence type="ECO:0000313" key="5">
    <source>
        <dbReference type="Proteomes" id="UP000596938"/>
    </source>
</evidence>
<organism evidence="4 5">
    <name type="scientific">Pseudarthrobacter polychromogenes</name>
    <dbReference type="NCBI Taxonomy" id="1676"/>
    <lineage>
        <taxon>Bacteria</taxon>
        <taxon>Bacillati</taxon>
        <taxon>Actinomycetota</taxon>
        <taxon>Actinomycetes</taxon>
        <taxon>Micrococcales</taxon>
        <taxon>Micrococcaceae</taxon>
        <taxon>Pseudarthrobacter</taxon>
    </lineage>
</organism>
<keyword evidence="2" id="KW-0012">Acyltransferase</keyword>
<dbReference type="Pfam" id="PF00583">
    <property type="entry name" value="Acetyltransf_1"/>
    <property type="match status" value="1"/>
</dbReference>
<sequence>MADPESDTFPGAPAAPVISAVKVMPEPGTNATSAGPTADLRECHALRVGHELALWGNLDRCPTLQETAEFWRGSEYEERQLFLARLNGETVGMCSVELPLRENTHTAGVDVLIAPAHRRRGVGRTLLLHAESIARTRGRTSLYGYHEVPLAAADGNPLLPAKSGAGGLPVTEPAVAFAAASGYELEQVERSSRLDLPVAPELLDRLEADAAARAGGYSITGWDDTCPEDLVQAYALLKARMSTDVPIAGMDWEGEDWDAARVREEEQTMARGGVHSAVTAALHSATGELVAYTVLNWRPGVPASIAQQDTLVTAKHRGRRLGMLIKVANLRRAQGRWPAARSVLTWNASENQHMLAINIALGFRPAGYEGEWQKRLG</sequence>
<evidence type="ECO:0000259" key="3">
    <source>
        <dbReference type="PROSITE" id="PS51186"/>
    </source>
</evidence>
<dbReference type="Proteomes" id="UP000596938">
    <property type="component" value="Unassembled WGS sequence"/>
</dbReference>
<feature type="domain" description="N-acetyltransferase" evidence="3">
    <location>
        <begin position="38"/>
        <end position="209"/>
    </location>
</feature>
<dbReference type="InterPro" id="IPR000182">
    <property type="entry name" value="GNAT_dom"/>
</dbReference>
<gene>
    <name evidence="4" type="ORF">GCM10011577_13040</name>
</gene>
<keyword evidence="1" id="KW-0808">Transferase</keyword>
<dbReference type="PROSITE" id="PS51186">
    <property type="entry name" value="GNAT"/>
    <property type="match status" value="1"/>
</dbReference>
<evidence type="ECO:0000313" key="4">
    <source>
        <dbReference type="EMBL" id="GGG91831.1"/>
    </source>
</evidence>
<evidence type="ECO:0000256" key="1">
    <source>
        <dbReference type="ARBA" id="ARBA00022679"/>
    </source>
</evidence>
<dbReference type="RefSeq" id="WP_229666343.1">
    <property type="nucleotide sequence ID" value="NZ_BAAAWV010000001.1"/>
</dbReference>
<proteinExistence type="predicted"/>
<dbReference type="Gene3D" id="3.40.630.30">
    <property type="match status" value="1"/>
</dbReference>
<dbReference type="EMBL" id="BMKU01000003">
    <property type="protein sequence ID" value="GGG91831.1"/>
    <property type="molecule type" value="Genomic_DNA"/>
</dbReference>
<dbReference type="InterPro" id="IPR016181">
    <property type="entry name" value="Acyl_CoA_acyltransferase"/>
</dbReference>
<accession>A0ABQ1XE01</accession>
<evidence type="ECO:0000256" key="2">
    <source>
        <dbReference type="ARBA" id="ARBA00023315"/>
    </source>
</evidence>
<keyword evidence="5" id="KW-1185">Reference proteome</keyword>
<protein>
    <submittedName>
        <fullName evidence="4">GNAT family N-acetyltransferase</fullName>
    </submittedName>
</protein>
<dbReference type="InterPro" id="IPR050832">
    <property type="entry name" value="Bact_Acetyltransf"/>
</dbReference>
<dbReference type="SUPFAM" id="SSF55729">
    <property type="entry name" value="Acyl-CoA N-acyltransferases (Nat)"/>
    <property type="match status" value="2"/>
</dbReference>
<comment type="caution">
    <text evidence="4">The sequence shown here is derived from an EMBL/GenBank/DDBJ whole genome shotgun (WGS) entry which is preliminary data.</text>
</comment>